<gene>
    <name evidence="10" type="ORF">AMORRO_LOCUS9369</name>
</gene>
<keyword evidence="9" id="KW-0472">Membrane</keyword>
<evidence type="ECO:0000256" key="7">
    <source>
        <dbReference type="PIRSR" id="PIRSR602401-1"/>
    </source>
</evidence>
<keyword evidence="2 7" id="KW-0349">Heme</keyword>
<evidence type="ECO:0000256" key="8">
    <source>
        <dbReference type="RuleBase" id="RU000461"/>
    </source>
</evidence>
<dbReference type="PANTHER" id="PTHR24302">
    <property type="entry name" value="CYTOCHROME P450 FAMILY 3"/>
    <property type="match status" value="1"/>
</dbReference>
<keyword evidence="8" id="KW-0503">Monooxygenase</keyword>
<dbReference type="OrthoDB" id="1470350at2759"/>
<comment type="similarity">
    <text evidence="1 8">Belongs to the cytochrome P450 family.</text>
</comment>
<dbReference type="Gene3D" id="1.10.630.10">
    <property type="entry name" value="Cytochrome P450"/>
    <property type="match status" value="1"/>
</dbReference>
<proteinExistence type="inferred from homology"/>
<dbReference type="EMBL" id="CAJVPV010009034">
    <property type="protein sequence ID" value="CAG8637530.1"/>
    <property type="molecule type" value="Genomic_DNA"/>
</dbReference>
<keyword evidence="11" id="KW-1185">Reference proteome</keyword>
<evidence type="ECO:0000256" key="6">
    <source>
        <dbReference type="ARBA" id="ARBA00043906"/>
    </source>
</evidence>
<feature type="binding site" description="axial binding residue" evidence="7">
    <location>
        <position position="472"/>
    </location>
    <ligand>
        <name>heme</name>
        <dbReference type="ChEBI" id="CHEBI:30413"/>
    </ligand>
    <ligandPart>
        <name>Fe</name>
        <dbReference type="ChEBI" id="CHEBI:18248"/>
    </ligandPart>
</feature>
<dbReference type="InterPro" id="IPR017972">
    <property type="entry name" value="Cyt_P450_CS"/>
</dbReference>
<protein>
    <submittedName>
        <fullName evidence="10">12950_t:CDS:1</fullName>
    </submittedName>
</protein>
<evidence type="ECO:0000256" key="5">
    <source>
        <dbReference type="ARBA" id="ARBA00023004"/>
    </source>
</evidence>
<dbReference type="CDD" id="cd00302">
    <property type="entry name" value="cytochrome_P450"/>
    <property type="match status" value="1"/>
</dbReference>
<evidence type="ECO:0000313" key="10">
    <source>
        <dbReference type="EMBL" id="CAG8637530.1"/>
    </source>
</evidence>
<comment type="cofactor">
    <cofactor evidence="7">
        <name>heme</name>
        <dbReference type="ChEBI" id="CHEBI:30413"/>
    </cofactor>
</comment>
<dbReference type="InterPro" id="IPR001128">
    <property type="entry name" value="Cyt_P450"/>
</dbReference>
<dbReference type="GO" id="GO:0016705">
    <property type="term" value="F:oxidoreductase activity, acting on paired donors, with incorporation or reduction of molecular oxygen"/>
    <property type="evidence" value="ECO:0007669"/>
    <property type="project" value="InterPro"/>
</dbReference>
<comment type="function">
    <text evidence="6">Cytochromes P450 are a group of heme-thiolate monooxygenases. They oxidize a variety of structurally unrelated compounds, including steroids, fatty acids, and xenobiotics.</text>
</comment>
<keyword evidence="3 7" id="KW-0479">Metal-binding</keyword>
<dbReference type="SUPFAM" id="SSF48264">
    <property type="entry name" value="Cytochrome P450"/>
    <property type="match status" value="1"/>
</dbReference>
<dbReference type="GO" id="GO:0005506">
    <property type="term" value="F:iron ion binding"/>
    <property type="evidence" value="ECO:0007669"/>
    <property type="project" value="InterPro"/>
</dbReference>
<feature type="non-terminal residue" evidence="10">
    <location>
        <position position="1"/>
    </location>
</feature>
<reference evidence="10" key="1">
    <citation type="submission" date="2021-06" db="EMBL/GenBank/DDBJ databases">
        <authorList>
            <person name="Kallberg Y."/>
            <person name="Tangrot J."/>
            <person name="Rosling A."/>
        </authorList>
    </citation>
    <scope>NUCLEOTIDE SEQUENCE</scope>
    <source>
        <strain evidence="10">CL551</strain>
    </source>
</reference>
<dbReference type="PANTHER" id="PTHR24302:SF15">
    <property type="entry name" value="FATTY-ACID PEROXYGENASE"/>
    <property type="match status" value="1"/>
</dbReference>
<evidence type="ECO:0000256" key="1">
    <source>
        <dbReference type="ARBA" id="ARBA00010617"/>
    </source>
</evidence>
<dbReference type="InterPro" id="IPR050705">
    <property type="entry name" value="Cytochrome_P450_3A"/>
</dbReference>
<dbReference type="AlphaFoldDB" id="A0A9N9DIK1"/>
<dbReference type="GO" id="GO:0020037">
    <property type="term" value="F:heme binding"/>
    <property type="evidence" value="ECO:0007669"/>
    <property type="project" value="InterPro"/>
</dbReference>
<organism evidence="10 11">
    <name type="scientific">Acaulospora morrowiae</name>
    <dbReference type="NCBI Taxonomy" id="94023"/>
    <lineage>
        <taxon>Eukaryota</taxon>
        <taxon>Fungi</taxon>
        <taxon>Fungi incertae sedis</taxon>
        <taxon>Mucoromycota</taxon>
        <taxon>Glomeromycotina</taxon>
        <taxon>Glomeromycetes</taxon>
        <taxon>Diversisporales</taxon>
        <taxon>Acaulosporaceae</taxon>
        <taxon>Acaulospora</taxon>
    </lineage>
</organism>
<keyword evidence="9" id="KW-0812">Transmembrane</keyword>
<keyword evidence="9" id="KW-1133">Transmembrane helix</keyword>
<accession>A0A9N9DIK1</accession>
<dbReference type="InterPro" id="IPR002401">
    <property type="entry name" value="Cyt_P450_E_grp-I"/>
</dbReference>
<dbReference type="PROSITE" id="PS00086">
    <property type="entry name" value="CYTOCHROME_P450"/>
    <property type="match status" value="1"/>
</dbReference>
<name>A0A9N9DIK1_9GLOM</name>
<dbReference type="GO" id="GO:0008395">
    <property type="term" value="F:steroid hydroxylase activity"/>
    <property type="evidence" value="ECO:0007669"/>
    <property type="project" value="TreeGrafter"/>
</dbReference>
<dbReference type="Proteomes" id="UP000789342">
    <property type="component" value="Unassembled WGS sequence"/>
</dbReference>
<keyword evidence="5 7" id="KW-0408">Iron</keyword>
<sequence>MSLFAHIDISSIVVLFLIAYVSHYYYKYFTRESPLPGPIPLPLVGNVLTIARDISIWPSELQSKYGDFFEVYMGPNRKIWVCNEELAQVILKPVARGNFHNRIDKDCDINEIGLVNFGLALNTDYDNWAFIRKFYSKAIFTPAFMKQALVKTEDVFRKMESYWMRMGEDTVLDLSSWIKNFMLDATYLLTTGQSMDTITNYYNMLSPDKDTDIPSNVLKENAYVSKCSAEFLDAILWFMMVPKFVRDFPGVNSYTKRLKKQVGWLRNRLLKIVKTRREEIQRTPESEMLTPDLLTMFLTVNTPRDITEGIADDVNSRPMTDEEIAPNFMEISLSAVYSSTDVLCNLFHTISRRPEVKKRIIKELDEVFGKDSNAQITYEGLNKLVYCDALLNEVARVSSVSPFIVKKNEKPDQIGGYAFPEKTEFFINLIAIRKHKSKWTDPEVFNPDRFLDESHPDYGKDVYLFGSGLRKCPGRNLAKIQLKATIALFYKKYDLELIYKNAPLKYNRALIRECIDFK</sequence>
<keyword evidence="4 8" id="KW-0560">Oxidoreductase</keyword>
<comment type="caution">
    <text evidence="10">The sequence shown here is derived from an EMBL/GenBank/DDBJ whole genome shotgun (WGS) entry which is preliminary data.</text>
</comment>
<feature type="transmembrane region" description="Helical" evidence="9">
    <location>
        <begin position="7"/>
        <end position="26"/>
    </location>
</feature>
<dbReference type="PRINTS" id="PR00463">
    <property type="entry name" value="EP450I"/>
</dbReference>
<evidence type="ECO:0000313" key="11">
    <source>
        <dbReference type="Proteomes" id="UP000789342"/>
    </source>
</evidence>
<evidence type="ECO:0000256" key="9">
    <source>
        <dbReference type="SAM" id="Phobius"/>
    </source>
</evidence>
<evidence type="ECO:0000256" key="3">
    <source>
        <dbReference type="ARBA" id="ARBA00022723"/>
    </source>
</evidence>
<evidence type="ECO:0000256" key="2">
    <source>
        <dbReference type="ARBA" id="ARBA00022617"/>
    </source>
</evidence>
<evidence type="ECO:0000256" key="4">
    <source>
        <dbReference type="ARBA" id="ARBA00023002"/>
    </source>
</evidence>
<dbReference type="InterPro" id="IPR036396">
    <property type="entry name" value="Cyt_P450_sf"/>
</dbReference>
<dbReference type="Pfam" id="PF00067">
    <property type="entry name" value="p450"/>
    <property type="match status" value="1"/>
</dbReference>